<dbReference type="Pfam" id="PF00356">
    <property type="entry name" value="LacI"/>
    <property type="match status" value="1"/>
</dbReference>
<evidence type="ECO:0000313" key="6">
    <source>
        <dbReference type="Proteomes" id="UP000305709"/>
    </source>
</evidence>
<dbReference type="InterPro" id="IPR010982">
    <property type="entry name" value="Lambda_DNA-bd_dom_sf"/>
</dbReference>
<proteinExistence type="predicted"/>
<dbReference type="CDD" id="cd01392">
    <property type="entry name" value="HTH_LacI"/>
    <property type="match status" value="1"/>
</dbReference>
<dbReference type="Pfam" id="PF13377">
    <property type="entry name" value="Peripla_BP_3"/>
    <property type="match status" value="1"/>
</dbReference>
<sequence>MTGLAVATVSRALADAPDLRADTKALVRKVADELGYVPNRAGLRLRTGRTQVIALAMSPEHDMMNNTARLISSLAGTLRETPYHLNVSYFFPGEDLLKPIRHIVETGLADAVIFNQTLPDDPRVAWLMERRFPFATHGRTRWADRHAWADFDNLAFGAIAVRRLARAGRRRIAVIAPPLDQNYAQDIVAGATLAAAEAGVEVRILPQLTSDAASAVVQERMAQVLPEGVDGVICASTNSAMATVAALESLGLRLGREIDLVAKEAIPFLSLFRREIIAIREDVGRAGAVLARAAMRAIREPGAPPLQDLETPQDDDQ</sequence>
<evidence type="ECO:0000256" key="1">
    <source>
        <dbReference type="ARBA" id="ARBA00023015"/>
    </source>
</evidence>
<evidence type="ECO:0000256" key="3">
    <source>
        <dbReference type="ARBA" id="ARBA00023163"/>
    </source>
</evidence>
<evidence type="ECO:0000256" key="2">
    <source>
        <dbReference type="ARBA" id="ARBA00023125"/>
    </source>
</evidence>
<dbReference type="Gene3D" id="3.40.50.2300">
    <property type="match status" value="2"/>
</dbReference>
<dbReference type="PANTHER" id="PTHR30146:SF109">
    <property type="entry name" value="HTH-TYPE TRANSCRIPTIONAL REGULATOR GALS"/>
    <property type="match status" value="1"/>
</dbReference>
<evidence type="ECO:0000313" key="5">
    <source>
        <dbReference type="EMBL" id="TNC74369.1"/>
    </source>
</evidence>
<feature type="domain" description="HTH lacI-type" evidence="4">
    <location>
        <begin position="1"/>
        <end position="47"/>
    </location>
</feature>
<dbReference type="Proteomes" id="UP000305709">
    <property type="component" value="Unassembled WGS sequence"/>
</dbReference>
<dbReference type="InterPro" id="IPR028082">
    <property type="entry name" value="Peripla_BP_I"/>
</dbReference>
<dbReference type="OrthoDB" id="60111at2"/>
<dbReference type="AlphaFoldDB" id="A0A5C4NPP4"/>
<comment type="caution">
    <text evidence="5">The sequence shown here is derived from an EMBL/GenBank/DDBJ whole genome shotgun (WGS) entry which is preliminary data.</text>
</comment>
<keyword evidence="1" id="KW-0805">Transcription regulation</keyword>
<keyword evidence="3" id="KW-0804">Transcription</keyword>
<dbReference type="Gene3D" id="1.10.260.40">
    <property type="entry name" value="lambda repressor-like DNA-binding domains"/>
    <property type="match status" value="1"/>
</dbReference>
<protein>
    <submittedName>
        <fullName evidence="5">LacI family transcriptional regulator</fullName>
    </submittedName>
</protein>
<gene>
    <name evidence="5" type="ORF">FHG71_02745</name>
</gene>
<name>A0A5C4NPP4_9RHOB</name>
<dbReference type="PROSITE" id="PS50932">
    <property type="entry name" value="HTH_LACI_2"/>
    <property type="match status" value="1"/>
</dbReference>
<accession>A0A5C4NPP4</accession>
<dbReference type="EMBL" id="VDFV01000002">
    <property type="protein sequence ID" value="TNC74369.1"/>
    <property type="molecule type" value="Genomic_DNA"/>
</dbReference>
<dbReference type="SMART" id="SM00354">
    <property type="entry name" value="HTH_LACI"/>
    <property type="match status" value="1"/>
</dbReference>
<organism evidence="5 6">
    <name type="scientific">Rubellimicrobium roseum</name>
    <dbReference type="NCBI Taxonomy" id="687525"/>
    <lineage>
        <taxon>Bacteria</taxon>
        <taxon>Pseudomonadati</taxon>
        <taxon>Pseudomonadota</taxon>
        <taxon>Alphaproteobacteria</taxon>
        <taxon>Rhodobacterales</taxon>
        <taxon>Roseobacteraceae</taxon>
        <taxon>Rubellimicrobium</taxon>
    </lineage>
</organism>
<dbReference type="SUPFAM" id="SSF53822">
    <property type="entry name" value="Periplasmic binding protein-like I"/>
    <property type="match status" value="1"/>
</dbReference>
<dbReference type="PANTHER" id="PTHR30146">
    <property type="entry name" value="LACI-RELATED TRANSCRIPTIONAL REPRESSOR"/>
    <property type="match status" value="1"/>
</dbReference>
<dbReference type="GO" id="GO:0000976">
    <property type="term" value="F:transcription cis-regulatory region binding"/>
    <property type="evidence" value="ECO:0007669"/>
    <property type="project" value="TreeGrafter"/>
</dbReference>
<keyword evidence="2" id="KW-0238">DNA-binding</keyword>
<dbReference type="SUPFAM" id="SSF47413">
    <property type="entry name" value="lambda repressor-like DNA-binding domains"/>
    <property type="match status" value="1"/>
</dbReference>
<dbReference type="CDD" id="cd20009">
    <property type="entry name" value="PBP1_RafR-like"/>
    <property type="match status" value="1"/>
</dbReference>
<reference evidence="5 6" key="1">
    <citation type="submission" date="2019-06" db="EMBL/GenBank/DDBJ databases">
        <authorList>
            <person name="Jiang L."/>
        </authorList>
    </citation>
    <scope>NUCLEOTIDE SEQUENCE [LARGE SCALE GENOMIC DNA]</scope>
    <source>
        <strain evidence="5 6">YIM 48858</strain>
    </source>
</reference>
<evidence type="ECO:0000259" key="4">
    <source>
        <dbReference type="PROSITE" id="PS50932"/>
    </source>
</evidence>
<dbReference type="InterPro" id="IPR000843">
    <property type="entry name" value="HTH_LacI"/>
</dbReference>
<dbReference type="InterPro" id="IPR046335">
    <property type="entry name" value="LacI/GalR-like_sensor"/>
</dbReference>
<dbReference type="GO" id="GO:0003700">
    <property type="term" value="F:DNA-binding transcription factor activity"/>
    <property type="evidence" value="ECO:0007669"/>
    <property type="project" value="TreeGrafter"/>
</dbReference>
<keyword evidence="6" id="KW-1185">Reference proteome</keyword>